<evidence type="ECO:0000313" key="1">
    <source>
        <dbReference type="EMBL" id="PJJ57701.1"/>
    </source>
</evidence>
<gene>
    <name evidence="1" type="ORF">CLV56_1939</name>
</gene>
<comment type="caution">
    <text evidence="1">The sequence shown here is derived from an EMBL/GenBank/DDBJ whole genome shotgun (WGS) entry which is preliminary data.</text>
</comment>
<dbReference type="Gene3D" id="3.30.530.20">
    <property type="match status" value="1"/>
</dbReference>
<dbReference type="SUPFAM" id="SSF55961">
    <property type="entry name" value="Bet v1-like"/>
    <property type="match status" value="1"/>
</dbReference>
<dbReference type="RefSeq" id="WP_039363370.1">
    <property type="nucleotide sequence ID" value="NZ_PGEZ01000001.1"/>
</dbReference>
<dbReference type="InterPro" id="IPR019587">
    <property type="entry name" value="Polyketide_cyclase/dehydratase"/>
</dbReference>
<reference evidence="1 2" key="1">
    <citation type="submission" date="2017-11" db="EMBL/GenBank/DDBJ databases">
        <title>Genomic Encyclopedia of Archaeal and Bacterial Type Strains, Phase II (KMG-II): From Individual Species to Whole Genera.</title>
        <authorList>
            <person name="Goeker M."/>
        </authorList>
    </citation>
    <scope>NUCLEOTIDE SEQUENCE [LARGE SCALE GENOMIC DNA]</scope>
    <source>
        <strain evidence="1 2">DSM 27763</strain>
    </source>
</reference>
<sequence>MTSLIREIIIDAEPDEAWDALRDWYQLHERLVPGFVVDAVPQGRDRVVTFFNGSRVQELFVGADDEARRLSWAVTDGSLGLTHYNASAQAFRHEQSGQTRFVWTADLLPDAVAPAVAQLIEQGLAVIKSTLEKGSLSS</sequence>
<dbReference type="Proteomes" id="UP000230842">
    <property type="component" value="Unassembled WGS sequence"/>
</dbReference>
<dbReference type="EMBL" id="PGEZ01000001">
    <property type="protein sequence ID" value="PJJ57701.1"/>
    <property type="molecule type" value="Genomic_DNA"/>
</dbReference>
<name>A0A0B2B7B5_9ACTN</name>
<proteinExistence type="predicted"/>
<organism evidence="1 2">
    <name type="scientific">Mumia flava</name>
    <dbReference type="NCBI Taxonomy" id="1348852"/>
    <lineage>
        <taxon>Bacteria</taxon>
        <taxon>Bacillati</taxon>
        <taxon>Actinomycetota</taxon>
        <taxon>Actinomycetes</taxon>
        <taxon>Propionibacteriales</taxon>
        <taxon>Nocardioidaceae</taxon>
        <taxon>Mumia</taxon>
    </lineage>
</organism>
<protein>
    <submittedName>
        <fullName evidence="1">Polyketide cyclase/dehydrase/lipid transport protein</fullName>
    </submittedName>
</protein>
<accession>A0A0B2B7B5</accession>
<dbReference type="InterPro" id="IPR023393">
    <property type="entry name" value="START-like_dom_sf"/>
</dbReference>
<keyword evidence="2" id="KW-1185">Reference proteome</keyword>
<dbReference type="CDD" id="cd07821">
    <property type="entry name" value="PYR_PYL_RCAR_like"/>
    <property type="match status" value="1"/>
</dbReference>
<evidence type="ECO:0000313" key="2">
    <source>
        <dbReference type="Proteomes" id="UP000230842"/>
    </source>
</evidence>
<dbReference type="OrthoDB" id="6024794at2"/>
<dbReference type="Pfam" id="PF10604">
    <property type="entry name" value="Polyketide_cyc2"/>
    <property type="match status" value="1"/>
</dbReference>
<dbReference type="AlphaFoldDB" id="A0A0B2B7B5"/>